<dbReference type="Proteomes" id="UP000184498">
    <property type="component" value="Unassembled WGS sequence"/>
</dbReference>
<dbReference type="GO" id="GO:0015297">
    <property type="term" value="F:antiporter activity"/>
    <property type="evidence" value="ECO:0007669"/>
    <property type="project" value="InterPro"/>
</dbReference>
<feature type="transmembrane region" description="Helical" evidence="6">
    <location>
        <begin position="466"/>
        <end position="489"/>
    </location>
</feature>
<evidence type="ECO:0000256" key="2">
    <source>
        <dbReference type="ARBA" id="ARBA00022475"/>
    </source>
</evidence>
<keyword evidence="5 6" id="KW-0472">Membrane</keyword>
<keyword evidence="8" id="KW-1185">Reference proteome</keyword>
<feature type="transmembrane region" description="Helical" evidence="6">
    <location>
        <begin position="41"/>
        <end position="60"/>
    </location>
</feature>
<dbReference type="STRING" id="216903.SAMN05444371_2030"/>
<keyword evidence="3 6" id="KW-0812">Transmembrane</keyword>
<dbReference type="PANTHER" id="PTHR30250:SF26">
    <property type="entry name" value="PSMA PROTEIN"/>
    <property type="match status" value="1"/>
</dbReference>
<feature type="transmembrane region" description="Helical" evidence="6">
    <location>
        <begin position="442"/>
        <end position="460"/>
    </location>
</feature>
<sequence>MISNKNIAKNTFFLYFRMLLNMAISLYTSRVILKTLGIPDFGIYNLVGGIVVLFSFLNGAMSSATQRFLNFEIANRVSKAINTVFCTSMYVHVIISFIVLILGETVGLWFLNYKLNIPFSRLYAANWVYQFSIITTIINIIRIPYSGLIIAYERMSFYAYLGIFESVMKLIIVYLLLFFTGDHLIIYAMLLMIVNLVVNMMYALYCFKNFKQVSSLNLNYDKKILKEMTTFSGWNLFGNIAVVGANQGLSLILNIFIGVTVNAALGIANQINAAIYGFVSNFQMAFNPQITQSYALGKKDEHEKLIFTSSKLSFYLLAILALPVLINTEFILKIWLGDKLPHYVVSFTRIIVLSSLIDALSGPFWMSVYAYGKIKKYQVLISILLLLNLPLAHILLKLGYSPIIVLICKLILSLLTFLYRFWFVKKLNNLSRNNSLDYFKNIFIFGLYIFLCVFIFKQSLINPSNLTVFLIINLFFELLFFILILLIGLNKNEKKIIINAVNSKFKRSK</sequence>
<feature type="transmembrane region" description="Helical" evidence="6">
    <location>
        <begin position="228"/>
        <end position="245"/>
    </location>
</feature>
<dbReference type="PANTHER" id="PTHR30250">
    <property type="entry name" value="PST FAMILY PREDICTED COLANIC ACID TRANSPORTER"/>
    <property type="match status" value="1"/>
</dbReference>
<evidence type="ECO:0000256" key="4">
    <source>
        <dbReference type="ARBA" id="ARBA00022989"/>
    </source>
</evidence>
<comment type="subcellular location">
    <subcellularLocation>
        <location evidence="1">Cell membrane</location>
        <topology evidence="1">Multi-pass membrane protein</topology>
    </subcellularLocation>
</comment>
<dbReference type="GO" id="GO:0042910">
    <property type="term" value="F:xenobiotic transmembrane transporter activity"/>
    <property type="evidence" value="ECO:0007669"/>
    <property type="project" value="InterPro"/>
</dbReference>
<feature type="transmembrane region" description="Helical" evidence="6">
    <location>
        <begin position="402"/>
        <end position="422"/>
    </location>
</feature>
<keyword evidence="4 6" id="KW-1133">Transmembrane helix</keyword>
<evidence type="ECO:0000256" key="5">
    <source>
        <dbReference type="ARBA" id="ARBA00023136"/>
    </source>
</evidence>
<evidence type="ECO:0000313" key="7">
    <source>
        <dbReference type="EMBL" id="SHK34817.1"/>
    </source>
</evidence>
<keyword evidence="2" id="KW-1003">Cell membrane</keyword>
<feature type="transmembrane region" description="Helical" evidence="6">
    <location>
        <begin position="185"/>
        <end position="207"/>
    </location>
</feature>
<dbReference type="EMBL" id="FRAM01000002">
    <property type="protein sequence ID" value="SHK34817.1"/>
    <property type="molecule type" value="Genomic_DNA"/>
</dbReference>
<dbReference type="InterPro" id="IPR002528">
    <property type="entry name" value="MATE_fam"/>
</dbReference>
<evidence type="ECO:0000256" key="3">
    <source>
        <dbReference type="ARBA" id="ARBA00022692"/>
    </source>
</evidence>
<feature type="transmembrane region" description="Helical" evidence="6">
    <location>
        <begin position="12"/>
        <end position="29"/>
    </location>
</feature>
<protein>
    <submittedName>
        <fullName evidence="7">Na+-driven multidrug efflux pump</fullName>
    </submittedName>
</protein>
<feature type="transmembrane region" description="Helical" evidence="6">
    <location>
        <begin position="314"/>
        <end position="336"/>
    </location>
</feature>
<feature type="transmembrane region" description="Helical" evidence="6">
    <location>
        <begin position="251"/>
        <end position="279"/>
    </location>
</feature>
<accession>A0A1M6RR80</accession>
<feature type="transmembrane region" description="Helical" evidence="6">
    <location>
        <begin position="342"/>
        <end position="365"/>
    </location>
</feature>
<evidence type="ECO:0000256" key="1">
    <source>
        <dbReference type="ARBA" id="ARBA00004651"/>
    </source>
</evidence>
<feature type="transmembrane region" description="Helical" evidence="6">
    <location>
        <begin position="157"/>
        <end position="179"/>
    </location>
</feature>
<evidence type="ECO:0000256" key="6">
    <source>
        <dbReference type="SAM" id="Phobius"/>
    </source>
</evidence>
<dbReference type="Pfam" id="PF01554">
    <property type="entry name" value="MatE"/>
    <property type="match status" value="1"/>
</dbReference>
<dbReference type="AlphaFoldDB" id="A0A1M6RR80"/>
<gene>
    <name evidence="7" type="ORF">SAMN05444371_2030</name>
</gene>
<dbReference type="OrthoDB" id="5365632at2"/>
<feature type="transmembrane region" description="Helical" evidence="6">
    <location>
        <begin position="377"/>
        <end position="396"/>
    </location>
</feature>
<proteinExistence type="predicted"/>
<dbReference type="InterPro" id="IPR050833">
    <property type="entry name" value="Poly_Biosynth_Transport"/>
</dbReference>
<organism evidence="7 8">
    <name type="scientific">Epilithonimonas mollis</name>
    <dbReference type="NCBI Taxonomy" id="216903"/>
    <lineage>
        <taxon>Bacteria</taxon>
        <taxon>Pseudomonadati</taxon>
        <taxon>Bacteroidota</taxon>
        <taxon>Flavobacteriia</taxon>
        <taxon>Flavobacteriales</taxon>
        <taxon>Weeksellaceae</taxon>
        <taxon>Chryseobacterium group</taxon>
        <taxon>Epilithonimonas</taxon>
    </lineage>
</organism>
<reference evidence="8" key="1">
    <citation type="submission" date="2016-11" db="EMBL/GenBank/DDBJ databases">
        <authorList>
            <person name="Varghese N."/>
            <person name="Submissions S."/>
        </authorList>
    </citation>
    <scope>NUCLEOTIDE SEQUENCE [LARGE SCALE GENOMIC DNA]</scope>
    <source>
        <strain evidence="8">DSM 18016</strain>
    </source>
</reference>
<feature type="transmembrane region" description="Helical" evidence="6">
    <location>
        <begin position="122"/>
        <end position="145"/>
    </location>
</feature>
<name>A0A1M6RR80_9FLAO</name>
<evidence type="ECO:0000313" key="8">
    <source>
        <dbReference type="Proteomes" id="UP000184498"/>
    </source>
</evidence>
<feature type="transmembrane region" description="Helical" evidence="6">
    <location>
        <begin position="80"/>
        <end position="102"/>
    </location>
</feature>
<dbReference type="GO" id="GO:0005886">
    <property type="term" value="C:plasma membrane"/>
    <property type="evidence" value="ECO:0007669"/>
    <property type="project" value="UniProtKB-SubCell"/>
</dbReference>